<keyword evidence="4" id="KW-0472">Membrane</keyword>
<dbReference type="InterPro" id="IPR002509">
    <property type="entry name" value="NODB_dom"/>
</dbReference>
<feature type="transmembrane region" description="Helical" evidence="4">
    <location>
        <begin position="31"/>
        <end position="52"/>
    </location>
</feature>
<dbReference type="SUPFAM" id="SSF88713">
    <property type="entry name" value="Glycoside hydrolase/deacetylase"/>
    <property type="match status" value="1"/>
</dbReference>
<name>A0A1L8QTW7_9ENTE</name>
<feature type="region of interest" description="Disordered" evidence="3">
    <location>
        <begin position="1"/>
        <end position="21"/>
    </location>
</feature>
<dbReference type="AlphaFoldDB" id="A0A1L8QTW7"/>
<dbReference type="PROSITE" id="PS51677">
    <property type="entry name" value="NODB"/>
    <property type="match status" value="1"/>
</dbReference>
<keyword evidence="4" id="KW-0812">Transmembrane</keyword>
<proteinExistence type="predicted"/>
<dbReference type="CDD" id="cd10954">
    <property type="entry name" value="CE4_CtAXE_like"/>
    <property type="match status" value="1"/>
</dbReference>
<organism evidence="6 7">
    <name type="scientific">Enterococcus aquimarinus</name>
    <dbReference type="NCBI Taxonomy" id="328396"/>
    <lineage>
        <taxon>Bacteria</taxon>
        <taxon>Bacillati</taxon>
        <taxon>Bacillota</taxon>
        <taxon>Bacilli</taxon>
        <taxon>Lactobacillales</taxon>
        <taxon>Enterococcaceae</taxon>
        <taxon>Enterococcus</taxon>
    </lineage>
</organism>
<feature type="compositionally biased region" description="Basic and acidic residues" evidence="3">
    <location>
        <begin position="1"/>
        <end position="17"/>
    </location>
</feature>
<evidence type="ECO:0000313" key="7">
    <source>
        <dbReference type="Proteomes" id="UP000182149"/>
    </source>
</evidence>
<sequence length="489" mass="56016">MIDKKITPATNRSERRQLQQKKQSKKMYSRFVFFSLLTAIIIGSGLGLLYFLEQQRMNEKIASETQEILKKNQQRQVQSGFETNEMITEKNNLTKVTYIPKEKDSLPIENIEERMSTLMNQAAKKYKGNQHTILIGRIGSENYTEKLASYSVMVDTYQWQVDTTTFKNIGTVEDEPTYINQKTEQAVTIEELIVEDANLLGIQQVIQQQILDDAENPNDVIDAVLNLPRINWETKMTYQPDALHVVLPENETGVTEITLSYQQIQPFIQKELVNPAFLNEEATGLDPNQKYIVLTFDDGPMPHTTTNVLDVLQEKNVKATFFLLGQNAKKHPDLVKRMHEEGHEVGSHSYSHPLLTNLSKEAIEKEVQQTDRAIFEATGVLPRTFRPPYGAVNADVAAIIGKPIIQWNIDSMDWHSKQKNATIQMIDQTASEGGIVLMHDIQPSTVDALPRIIDNLREQGYQFVTAEELMESNIRPLYQYFSRHDFRKI</sequence>
<dbReference type="GO" id="GO:0046872">
    <property type="term" value="F:metal ion binding"/>
    <property type="evidence" value="ECO:0007669"/>
    <property type="project" value="UniProtKB-KW"/>
</dbReference>
<dbReference type="GO" id="GO:0016810">
    <property type="term" value="F:hydrolase activity, acting on carbon-nitrogen (but not peptide) bonds"/>
    <property type="evidence" value="ECO:0007669"/>
    <property type="project" value="InterPro"/>
</dbReference>
<evidence type="ECO:0000256" key="4">
    <source>
        <dbReference type="SAM" id="Phobius"/>
    </source>
</evidence>
<dbReference type="Gene3D" id="3.20.20.370">
    <property type="entry name" value="Glycoside hydrolase/deacetylase"/>
    <property type="match status" value="1"/>
</dbReference>
<keyword evidence="1" id="KW-0479">Metal-binding</keyword>
<dbReference type="InterPro" id="IPR050248">
    <property type="entry name" value="Polysacc_deacetylase_ArnD"/>
</dbReference>
<gene>
    <name evidence="6" type="ORF">RU93_GL001789</name>
</gene>
<feature type="domain" description="NodB homology" evidence="5">
    <location>
        <begin position="290"/>
        <end position="464"/>
    </location>
</feature>
<comment type="caution">
    <text evidence="6">The sequence shown here is derived from an EMBL/GenBank/DDBJ whole genome shotgun (WGS) entry which is preliminary data.</text>
</comment>
<evidence type="ECO:0000313" key="6">
    <source>
        <dbReference type="EMBL" id="OJG10916.1"/>
    </source>
</evidence>
<protein>
    <recommendedName>
        <fullName evidence="5">NodB homology domain-containing protein</fullName>
    </recommendedName>
</protein>
<dbReference type="InterPro" id="IPR011330">
    <property type="entry name" value="Glyco_hydro/deAcase_b/a-brl"/>
</dbReference>
<reference evidence="6 7" key="1">
    <citation type="submission" date="2014-12" db="EMBL/GenBank/DDBJ databases">
        <title>Draft genome sequences of 29 type strains of Enterococci.</title>
        <authorList>
            <person name="Zhong Z."/>
            <person name="Sun Z."/>
            <person name="Liu W."/>
            <person name="Zhang W."/>
            <person name="Zhang H."/>
        </authorList>
    </citation>
    <scope>NUCLEOTIDE SEQUENCE [LARGE SCALE GENOMIC DNA]</scope>
    <source>
        <strain evidence="6 7">DSM 17690</strain>
    </source>
</reference>
<dbReference type="RefSeq" id="WP_169818091.1">
    <property type="nucleotide sequence ID" value="NZ_JBHSHF010000019.1"/>
</dbReference>
<dbReference type="GO" id="GO:0005975">
    <property type="term" value="P:carbohydrate metabolic process"/>
    <property type="evidence" value="ECO:0007669"/>
    <property type="project" value="InterPro"/>
</dbReference>
<accession>A0A1L8QTW7</accession>
<keyword evidence="4" id="KW-1133">Transmembrane helix</keyword>
<dbReference type="STRING" id="328396.RU93_GL001789"/>
<evidence type="ECO:0000256" key="3">
    <source>
        <dbReference type="SAM" id="MobiDB-lite"/>
    </source>
</evidence>
<dbReference type="EMBL" id="JXKD01000005">
    <property type="protein sequence ID" value="OJG10916.1"/>
    <property type="molecule type" value="Genomic_DNA"/>
</dbReference>
<dbReference type="PANTHER" id="PTHR10587">
    <property type="entry name" value="GLYCOSYL TRANSFERASE-RELATED"/>
    <property type="match status" value="1"/>
</dbReference>
<dbReference type="Proteomes" id="UP000182149">
    <property type="component" value="Unassembled WGS sequence"/>
</dbReference>
<evidence type="ECO:0000256" key="1">
    <source>
        <dbReference type="ARBA" id="ARBA00022723"/>
    </source>
</evidence>
<evidence type="ECO:0000259" key="5">
    <source>
        <dbReference type="PROSITE" id="PS51677"/>
    </source>
</evidence>
<evidence type="ECO:0000256" key="2">
    <source>
        <dbReference type="ARBA" id="ARBA00022801"/>
    </source>
</evidence>
<dbReference type="GO" id="GO:0016020">
    <property type="term" value="C:membrane"/>
    <property type="evidence" value="ECO:0007669"/>
    <property type="project" value="TreeGrafter"/>
</dbReference>
<keyword evidence="7" id="KW-1185">Reference proteome</keyword>
<keyword evidence="2" id="KW-0378">Hydrolase</keyword>
<dbReference type="Pfam" id="PF01522">
    <property type="entry name" value="Polysacc_deac_1"/>
    <property type="match status" value="1"/>
</dbReference>
<dbReference type="PANTHER" id="PTHR10587:SF133">
    <property type="entry name" value="CHITIN DEACETYLASE 1-RELATED"/>
    <property type="match status" value="1"/>
</dbReference>